<dbReference type="Proteomes" id="UP000238823">
    <property type="component" value="Unassembled WGS sequence"/>
</dbReference>
<sequence length="269" mass="29182">MSNEADLALADMSVFHGDGERLAFARDGRVLYERLDRERGLLRWTAQLDADGMAELVAVAERLAEDWPALPQRPGIPDEVMVTFSYRNRGGTLVSKSLWERDFGELAPGHPVLELRGVVKRVGASLVGADSGAPQAEREAGDDWPHVLDRVAFEAPGTGGEKLVLVPGRSQTSASGFTLTLGATPFEARDMSSADVSSPAIAIQRVELIVSRGGQTERLHFTEPSPGVASRVRGEWQGHAFVLESIHHVDKAMRVVFRVEPLDPNATSP</sequence>
<evidence type="ECO:0000313" key="2">
    <source>
        <dbReference type="Proteomes" id="UP000238823"/>
    </source>
</evidence>
<dbReference type="AlphaFoldDB" id="A0A2S9Y5P8"/>
<organism evidence="1 2">
    <name type="scientific">Enhygromyxa salina</name>
    <dbReference type="NCBI Taxonomy" id="215803"/>
    <lineage>
        <taxon>Bacteria</taxon>
        <taxon>Pseudomonadati</taxon>
        <taxon>Myxococcota</taxon>
        <taxon>Polyangia</taxon>
        <taxon>Nannocystales</taxon>
        <taxon>Nannocystaceae</taxon>
        <taxon>Enhygromyxa</taxon>
    </lineage>
</organism>
<accession>A0A2S9Y5P8</accession>
<protein>
    <submittedName>
        <fullName evidence="1">Uncharacterized protein</fullName>
    </submittedName>
</protein>
<evidence type="ECO:0000313" key="1">
    <source>
        <dbReference type="EMBL" id="PRQ00437.1"/>
    </source>
</evidence>
<comment type="caution">
    <text evidence="1">The sequence shown here is derived from an EMBL/GenBank/DDBJ whole genome shotgun (WGS) entry which is preliminary data.</text>
</comment>
<proteinExistence type="predicted"/>
<dbReference type="EMBL" id="PVNL01000118">
    <property type="protein sequence ID" value="PRQ00437.1"/>
    <property type="molecule type" value="Genomic_DNA"/>
</dbReference>
<name>A0A2S9Y5P8_9BACT</name>
<gene>
    <name evidence="1" type="ORF">ENSA7_59310</name>
</gene>
<reference evidence="1 2" key="1">
    <citation type="submission" date="2018-03" db="EMBL/GenBank/DDBJ databases">
        <title>Draft Genome Sequences of the Obligatory Marine Myxobacteria Enhygromyxa salina SWB007.</title>
        <authorList>
            <person name="Poehlein A."/>
            <person name="Moghaddam J.A."/>
            <person name="Harms H."/>
            <person name="Alanjari M."/>
            <person name="Koenig G.M."/>
            <person name="Daniel R."/>
            <person name="Schaeberle T.F."/>
        </authorList>
    </citation>
    <scope>NUCLEOTIDE SEQUENCE [LARGE SCALE GENOMIC DNA]</scope>
    <source>
        <strain evidence="1 2">SWB007</strain>
    </source>
</reference>